<reference evidence="1 2" key="1">
    <citation type="journal article" date="2012" name="Eukaryot. Cell">
        <title>Genome sequence of the fungus Glarea lozoyensis: the first genome sequence of a species from the Helotiaceae family.</title>
        <authorList>
            <person name="Youssar L."/>
            <person name="Gruening B.A."/>
            <person name="Erxleben A."/>
            <person name="Guenther S."/>
            <person name="Huettel W."/>
        </authorList>
    </citation>
    <scope>NUCLEOTIDE SEQUENCE [LARGE SCALE GENOMIC DNA]</scope>
    <source>
        <strain evidence="2">ATCC 74030 / MF5533</strain>
    </source>
</reference>
<sequence>MALWMRYLGVYKAPWNLSCQYQTTRRLSRALYYRLLVAAASFRLWHLVLASKVQPRPSDPLIEDSNPVSLALPFLSLDQPLQHQHISRVMGVKFL</sequence>
<name>H0EH53_GLAL7</name>
<evidence type="ECO:0000313" key="1">
    <source>
        <dbReference type="EMBL" id="EHL02194.1"/>
    </source>
</evidence>
<dbReference type="AlphaFoldDB" id="H0EH53"/>
<accession>H0EH53</accession>
<dbReference type="Proteomes" id="UP000005446">
    <property type="component" value="Unassembled WGS sequence"/>
</dbReference>
<dbReference type="EMBL" id="AGUE01000032">
    <property type="protein sequence ID" value="EHL02194.1"/>
    <property type="molecule type" value="Genomic_DNA"/>
</dbReference>
<keyword evidence="2" id="KW-1185">Reference proteome</keyword>
<dbReference type="InParanoid" id="H0EH53"/>
<protein>
    <submittedName>
        <fullName evidence="1">Uncharacterized protein</fullName>
    </submittedName>
</protein>
<organism evidence="1 2">
    <name type="scientific">Glarea lozoyensis (strain ATCC 74030 / MF5533)</name>
    <dbReference type="NCBI Taxonomy" id="1104152"/>
    <lineage>
        <taxon>Eukaryota</taxon>
        <taxon>Fungi</taxon>
        <taxon>Dikarya</taxon>
        <taxon>Ascomycota</taxon>
        <taxon>Pezizomycotina</taxon>
        <taxon>Leotiomycetes</taxon>
        <taxon>Helotiales</taxon>
        <taxon>Helotiaceae</taxon>
        <taxon>Glarea</taxon>
    </lineage>
</organism>
<comment type="caution">
    <text evidence="1">The sequence shown here is derived from an EMBL/GenBank/DDBJ whole genome shotgun (WGS) entry which is preliminary data.</text>
</comment>
<gene>
    <name evidence="1" type="ORF">M7I_1788</name>
</gene>
<dbReference type="HOGENOM" id="CLU_2372985_0_0_1"/>
<proteinExistence type="predicted"/>
<evidence type="ECO:0000313" key="2">
    <source>
        <dbReference type="Proteomes" id="UP000005446"/>
    </source>
</evidence>